<reference evidence="2 3" key="1">
    <citation type="submission" date="2016-11" db="EMBL/GenBank/DDBJ databases">
        <authorList>
            <person name="Jaros S."/>
            <person name="Januszkiewicz K."/>
            <person name="Wedrychowicz H."/>
        </authorList>
    </citation>
    <scope>NUCLEOTIDE SEQUENCE [LARGE SCALE GENOMIC DNA]</scope>
    <source>
        <strain evidence="2 3">GAS95</strain>
    </source>
</reference>
<dbReference type="InterPro" id="IPR032710">
    <property type="entry name" value="NTF2-like_dom_sf"/>
</dbReference>
<dbReference type="Gene3D" id="3.10.450.50">
    <property type="match status" value="1"/>
</dbReference>
<proteinExistence type="predicted"/>
<sequence>MTAFDLASIERLLSDFAWCADRGDGAGLAQLFVADGVLHLGEREFVGRAAIARDCEVRASTPGRKTRHVWSNLRVVRREEASASLTAVQLTFEQRGDDVPAELRISDLRDDVCKDADGAWRFSRRVIQRQMTLPM</sequence>
<keyword evidence="3" id="KW-1185">Reference proteome</keyword>
<dbReference type="CDD" id="cd00531">
    <property type="entry name" value="NTF2_like"/>
    <property type="match status" value="1"/>
</dbReference>
<dbReference type="EMBL" id="FSRU01000001">
    <property type="protein sequence ID" value="SIN93119.1"/>
    <property type="molecule type" value="Genomic_DNA"/>
</dbReference>
<accession>A0A1N6FCZ4</accession>
<dbReference type="Proteomes" id="UP000185151">
    <property type="component" value="Unassembled WGS sequence"/>
</dbReference>
<dbReference type="AlphaFoldDB" id="A0A1N6FCZ4"/>
<evidence type="ECO:0000259" key="1">
    <source>
        <dbReference type="Pfam" id="PF13577"/>
    </source>
</evidence>
<dbReference type="Pfam" id="PF13577">
    <property type="entry name" value="SnoaL_4"/>
    <property type="match status" value="1"/>
</dbReference>
<evidence type="ECO:0000313" key="3">
    <source>
        <dbReference type="Proteomes" id="UP000185151"/>
    </source>
</evidence>
<protein>
    <submittedName>
        <fullName evidence="2">SnoaL-like domain-containing protein</fullName>
    </submittedName>
</protein>
<gene>
    <name evidence="2" type="ORF">SAMN05444165_0130</name>
</gene>
<dbReference type="OrthoDB" id="9100692at2"/>
<dbReference type="RefSeq" id="WP_074293757.1">
    <property type="nucleotide sequence ID" value="NZ_FSRU01000001.1"/>
</dbReference>
<feature type="domain" description="SnoaL-like" evidence="1">
    <location>
        <begin position="5"/>
        <end position="125"/>
    </location>
</feature>
<dbReference type="InterPro" id="IPR037401">
    <property type="entry name" value="SnoaL-like"/>
</dbReference>
<organism evidence="2 3">
    <name type="scientific">Paraburkholderia phenazinium</name>
    <dbReference type="NCBI Taxonomy" id="60549"/>
    <lineage>
        <taxon>Bacteria</taxon>
        <taxon>Pseudomonadati</taxon>
        <taxon>Pseudomonadota</taxon>
        <taxon>Betaproteobacteria</taxon>
        <taxon>Burkholderiales</taxon>
        <taxon>Burkholderiaceae</taxon>
        <taxon>Paraburkholderia</taxon>
    </lineage>
</organism>
<dbReference type="SUPFAM" id="SSF54427">
    <property type="entry name" value="NTF2-like"/>
    <property type="match status" value="1"/>
</dbReference>
<evidence type="ECO:0000313" key="2">
    <source>
        <dbReference type="EMBL" id="SIN93119.1"/>
    </source>
</evidence>
<name>A0A1N6FCZ4_9BURK</name>